<dbReference type="OrthoDB" id="2176662at2759"/>
<reference evidence="2 3" key="1">
    <citation type="submission" date="2016-07" db="EMBL/GenBank/DDBJ databases">
        <title>Pervasive Adenine N6-methylation of Active Genes in Fungi.</title>
        <authorList>
            <consortium name="DOE Joint Genome Institute"/>
            <person name="Mondo S.J."/>
            <person name="Dannebaum R.O."/>
            <person name="Kuo R.C."/>
            <person name="Labutti K."/>
            <person name="Haridas S."/>
            <person name="Kuo A."/>
            <person name="Salamov A."/>
            <person name="Ahrendt S.R."/>
            <person name="Lipzen A."/>
            <person name="Sullivan W."/>
            <person name="Andreopoulos W.B."/>
            <person name="Clum A."/>
            <person name="Lindquist E."/>
            <person name="Daum C."/>
            <person name="Ramamoorthy G.K."/>
            <person name="Gryganskyi A."/>
            <person name="Culley D."/>
            <person name="Magnuson J.K."/>
            <person name="James T.Y."/>
            <person name="O'Malley M.A."/>
            <person name="Stajich J.E."/>
            <person name="Spatafora J.W."/>
            <person name="Visel A."/>
            <person name="Grigoriev I.V."/>
        </authorList>
    </citation>
    <scope>NUCLEOTIDE SEQUENCE [LARGE SCALE GENOMIC DNA]</scope>
    <source>
        <strain evidence="2 3">JEL800</strain>
    </source>
</reference>
<feature type="transmembrane region" description="Helical" evidence="1">
    <location>
        <begin position="64"/>
        <end position="83"/>
    </location>
</feature>
<feature type="transmembrane region" description="Helical" evidence="1">
    <location>
        <begin position="95"/>
        <end position="119"/>
    </location>
</feature>
<keyword evidence="3" id="KW-1185">Reference proteome</keyword>
<name>A0A1Y2BHA1_9FUNG</name>
<dbReference type="AlphaFoldDB" id="A0A1Y2BHA1"/>
<keyword evidence="1" id="KW-0812">Transmembrane</keyword>
<feature type="transmembrane region" description="Helical" evidence="1">
    <location>
        <begin position="25"/>
        <end position="43"/>
    </location>
</feature>
<comment type="caution">
    <text evidence="2">The sequence shown here is derived from an EMBL/GenBank/DDBJ whole genome shotgun (WGS) entry which is preliminary data.</text>
</comment>
<feature type="transmembrane region" description="Helical" evidence="1">
    <location>
        <begin position="139"/>
        <end position="164"/>
    </location>
</feature>
<evidence type="ECO:0000313" key="2">
    <source>
        <dbReference type="EMBL" id="ORY33887.1"/>
    </source>
</evidence>
<organism evidence="2 3">
    <name type="scientific">Rhizoclosmatium globosum</name>
    <dbReference type="NCBI Taxonomy" id="329046"/>
    <lineage>
        <taxon>Eukaryota</taxon>
        <taxon>Fungi</taxon>
        <taxon>Fungi incertae sedis</taxon>
        <taxon>Chytridiomycota</taxon>
        <taxon>Chytridiomycota incertae sedis</taxon>
        <taxon>Chytridiomycetes</taxon>
        <taxon>Chytridiales</taxon>
        <taxon>Chytriomycetaceae</taxon>
        <taxon>Rhizoclosmatium</taxon>
    </lineage>
</organism>
<feature type="transmembrane region" description="Helical" evidence="1">
    <location>
        <begin position="176"/>
        <end position="205"/>
    </location>
</feature>
<feature type="transmembrane region" description="Helical" evidence="1">
    <location>
        <begin position="257"/>
        <end position="276"/>
    </location>
</feature>
<sequence length="338" mass="38096">MAPNSESDDPSEYNAAFNETVNLDFGLTIFFTVLFIFLLASLIRTELKTKLTEAKRKPQNQIFSTFNILLLSMIIANCLNISFEYVYANNNDYNIAALSSSISFLFATIFQSLVILNTWNRGQSVIHATIPRSVPFVKLFLVSFGMLQVFQMVLYVLSALAIIFESLNAYLTKLNLVVNTISIILDVFMGIFDVFVTGVYFYYLYSTKGSGLDVKKLVILSRYGLVSIFCLECWTWFNYTMMSSAWIGEPVPPISVLAFRVSLHTCDLMPLVYLAVQMTMKSALLKCDVETRFEIEKARSVRRETGLQESCDMLPGSSLTCAIDTKSVSPDKLSLSRI</sequence>
<feature type="transmembrane region" description="Helical" evidence="1">
    <location>
        <begin position="217"/>
        <end position="237"/>
    </location>
</feature>
<keyword evidence="1" id="KW-0472">Membrane</keyword>
<dbReference type="EMBL" id="MCGO01000066">
    <property type="protein sequence ID" value="ORY33887.1"/>
    <property type="molecule type" value="Genomic_DNA"/>
</dbReference>
<protein>
    <submittedName>
        <fullName evidence="2">Uncharacterized protein</fullName>
    </submittedName>
</protein>
<proteinExistence type="predicted"/>
<evidence type="ECO:0000313" key="3">
    <source>
        <dbReference type="Proteomes" id="UP000193642"/>
    </source>
</evidence>
<accession>A0A1Y2BHA1</accession>
<keyword evidence="1" id="KW-1133">Transmembrane helix</keyword>
<evidence type="ECO:0000256" key="1">
    <source>
        <dbReference type="SAM" id="Phobius"/>
    </source>
</evidence>
<dbReference type="Proteomes" id="UP000193642">
    <property type="component" value="Unassembled WGS sequence"/>
</dbReference>
<gene>
    <name evidence="2" type="ORF">BCR33DRAFT_791303</name>
</gene>